<dbReference type="Gene3D" id="3.20.20.80">
    <property type="entry name" value="Glycosidases"/>
    <property type="match status" value="1"/>
</dbReference>
<dbReference type="Pfam" id="PF07983">
    <property type="entry name" value="X8"/>
    <property type="match status" value="1"/>
</dbReference>
<evidence type="ECO:0000256" key="11">
    <source>
        <dbReference type="ARBA" id="ARBA00023180"/>
    </source>
</evidence>
<dbReference type="OrthoDB" id="941679at2759"/>
<dbReference type="AlphaFoldDB" id="A0A834YMN9"/>
<dbReference type="EMBL" id="JABCRI010000016">
    <property type="protein sequence ID" value="KAF8391904.1"/>
    <property type="molecule type" value="Genomic_DNA"/>
</dbReference>
<dbReference type="Gene3D" id="1.20.58.1040">
    <property type="match status" value="1"/>
</dbReference>
<evidence type="ECO:0000256" key="3">
    <source>
        <dbReference type="ARBA" id="ARBA00008773"/>
    </source>
</evidence>
<name>A0A834YMN9_TETSI</name>
<dbReference type="SUPFAM" id="SSF51445">
    <property type="entry name" value="(Trans)glycosidases"/>
    <property type="match status" value="1"/>
</dbReference>
<dbReference type="PANTHER" id="PTHR32227">
    <property type="entry name" value="GLUCAN ENDO-1,3-BETA-GLUCOSIDASE BG1-RELATED-RELATED"/>
    <property type="match status" value="1"/>
</dbReference>
<keyword evidence="7 15" id="KW-0732">Signal</keyword>
<gene>
    <name evidence="17" type="ORF">HHK36_022244</name>
</gene>
<dbReference type="GO" id="GO:0009506">
    <property type="term" value="C:plasmodesma"/>
    <property type="evidence" value="ECO:0007669"/>
    <property type="project" value="UniProtKB-ARBA"/>
</dbReference>
<evidence type="ECO:0000256" key="13">
    <source>
        <dbReference type="RuleBase" id="RU004335"/>
    </source>
</evidence>
<comment type="catalytic activity">
    <reaction evidence="1">
        <text>Hydrolysis of (1-&gt;3)-beta-D-glucosidic linkages in (1-&gt;3)-beta-D-glucans.</text>
        <dbReference type="EC" id="3.2.1.39"/>
    </reaction>
</comment>
<evidence type="ECO:0000313" key="17">
    <source>
        <dbReference type="EMBL" id="KAF8391904.1"/>
    </source>
</evidence>
<keyword evidence="9 14" id="KW-0472">Membrane</keyword>
<dbReference type="GO" id="GO:0042973">
    <property type="term" value="F:glucan endo-1,3-beta-D-glucosidase activity"/>
    <property type="evidence" value="ECO:0007669"/>
    <property type="project" value="UniProtKB-EC"/>
</dbReference>
<evidence type="ECO:0000256" key="9">
    <source>
        <dbReference type="ARBA" id="ARBA00023136"/>
    </source>
</evidence>
<evidence type="ECO:0000259" key="16">
    <source>
        <dbReference type="SMART" id="SM00768"/>
    </source>
</evidence>
<dbReference type="GO" id="GO:0098552">
    <property type="term" value="C:side of membrane"/>
    <property type="evidence" value="ECO:0007669"/>
    <property type="project" value="UniProtKB-KW"/>
</dbReference>
<keyword evidence="18" id="KW-1185">Reference proteome</keyword>
<evidence type="ECO:0000256" key="14">
    <source>
        <dbReference type="SAM" id="Phobius"/>
    </source>
</evidence>
<evidence type="ECO:0000313" key="18">
    <source>
        <dbReference type="Proteomes" id="UP000655225"/>
    </source>
</evidence>
<comment type="caution">
    <text evidence="17">The sequence shown here is derived from an EMBL/GenBank/DDBJ whole genome shotgun (WGS) entry which is preliminary data.</text>
</comment>
<evidence type="ECO:0000256" key="4">
    <source>
        <dbReference type="ARBA" id="ARBA00012780"/>
    </source>
</evidence>
<dbReference type="InterPro" id="IPR000490">
    <property type="entry name" value="Glyco_hydro_17"/>
</dbReference>
<dbReference type="OMA" id="HANYAIN"/>
<organism evidence="17 18">
    <name type="scientific">Tetracentron sinense</name>
    <name type="common">Spur-leaf</name>
    <dbReference type="NCBI Taxonomy" id="13715"/>
    <lineage>
        <taxon>Eukaryota</taxon>
        <taxon>Viridiplantae</taxon>
        <taxon>Streptophyta</taxon>
        <taxon>Embryophyta</taxon>
        <taxon>Tracheophyta</taxon>
        <taxon>Spermatophyta</taxon>
        <taxon>Magnoliopsida</taxon>
        <taxon>Trochodendrales</taxon>
        <taxon>Trochodendraceae</taxon>
        <taxon>Tetracentron</taxon>
    </lineage>
</organism>
<proteinExistence type="inferred from homology"/>
<comment type="similarity">
    <text evidence="3 13">Belongs to the glycosyl hydrolase 17 family.</text>
</comment>
<dbReference type="GO" id="GO:0005886">
    <property type="term" value="C:plasma membrane"/>
    <property type="evidence" value="ECO:0007669"/>
    <property type="project" value="UniProtKB-SubCell"/>
</dbReference>
<evidence type="ECO:0000256" key="2">
    <source>
        <dbReference type="ARBA" id="ARBA00004609"/>
    </source>
</evidence>
<accession>A0A834YMN9</accession>
<keyword evidence="5" id="KW-1003">Cell membrane</keyword>
<comment type="subcellular location">
    <subcellularLocation>
        <location evidence="2">Cell membrane</location>
        <topology evidence="2">Lipid-anchor</topology>
        <topology evidence="2">GPI-anchor</topology>
    </subcellularLocation>
</comment>
<keyword evidence="8" id="KW-0378">Hydrolase</keyword>
<dbReference type="FunFam" id="3.20.20.80:FF:000005">
    <property type="entry name" value="Glucan endo-1,3-beta-glucosidase 14"/>
    <property type="match status" value="1"/>
</dbReference>
<feature type="signal peptide" evidence="15">
    <location>
        <begin position="1"/>
        <end position="19"/>
    </location>
</feature>
<feature type="domain" description="X8" evidence="16">
    <location>
        <begin position="375"/>
        <end position="476"/>
    </location>
</feature>
<evidence type="ECO:0000256" key="1">
    <source>
        <dbReference type="ARBA" id="ARBA00000382"/>
    </source>
</evidence>
<evidence type="ECO:0000256" key="10">
    <source>
        <dbReference type="ARBA" id="ARBA00023157"/>
    </source>
</evidence>
<dbReference type="FunFam" id="1.20.58.1040:FF:000001">
    <property type="entry name" value="Glucan endo-1,3-beta-glucosidase 4"/>
    <property type="match status" value="1"/>
</dbReference>
<evidence type="ECO:0000256" key="12">
    <source>
        <dbReference type="ARBA" id="ARBA00023295"/>
    </source>
</evidence>
<dbReference type="InterPro" id="IPR044965">
    <property type="entry name" value="Glyco_hydro_17_plant"/>
</dbReference>
<keyword evidence="12" id="KW-0326">Glycosidase</keyword>
<dbReference type="InterPro" id="IPR017853">
    <property type="entry name" value="GH"/>
</dbReference>
<keyword evidence="6" id="KW-0336">GPI-anchor</keyword>
<reference evidence="17 18" key="1">
    <citation type="submission" date="2020-04" db="EMBL/GenBank/DDBJ databases">
        <title>Plant Genome Project.</title>
        <authorList>
            <person name="Zhang R.-G."/>
        </authorList>
    </citation>
    <scope>NUCLEOTIDE SEQUENCE [LARGE SCALE GENOMIC DNA]</scope>
    <source>
        <strain evidence="17">YNK0</strain>
        <tissue evidence="17">Leaf</tissue>
    </source>
</reference>
<keyword evidence="10" id="KW-1015">Disulfide bond</keyword>
<protein>
    <recommendedName>
        <fullName evidence="4">glucan endo-1,3-beta-D-glucosidase</fullName>
        <ecNumber evidence="4">3.2.1.39</ecNumber>
    </recommendedName>
</protein>
<keyword evidence="14" id="KW-1133">Transmembrane helix</keyword>
<dbReference type="Proteomes" id="UP000655225">
    <property type="component" value="Unassembled WGS sequence"/>
</dbReference>
<keyword evidence="11" id="KW-0325">Glycoprotein</keyword>
<dbReference type="GO" id="GO:0005975">
    <property type="term" value="P:carbohydrate metabolic process"/>
    <property type="evidence" value="ECO:0007669"/>
    <property type="project" value="InterPro"/>
</dbReference>
<dbReference type="SMART" id="SM00768">
    <property type="entry name" value="X8"/>
    <property type="match status" value="1"/>
</dbReference>
<dbReference type="EC" id="3.2.1.39" evidence="4"/>
<feature type="transmembrane region" description="Helical" evidence="14">
    <location>
        <begin position="461"/>
        <end position="481"/>
    </location>
</feature>
<evidence type="ECO:0000256" key="15">
    <source>
        <dbReference type="SAM" id="SignalP"/>
    </source>
</evidence>
<evidence type="ECO:0000256" key="7">
    <source>
        <dbReference type="ARBA" id="ARBA00022729"/>
    </source>
</evidence>
<feature type="chain" id="PRO_5032841367" description="glucan endo-1,3-beta-D-glucosidase" evidence="15">
    <location>
        <begin position="20"/>
        <end position="502"/>
    </location>
</feature>
<dbReference type="Pfam" id="PF00332">
    <property type="entry name" value="Glyco_hydro_17"/>
    <property type="match status" value="1"/>
</dbReference>
<keyword evidence="14" id="KW-0812">Transmembrane</keyword>
<dbReference type="InterPro" id="IPR012946">
    <property type="entry name" value="X8"/>
</dbReference>
<evidence type="ECO:0000256" key="6">
    <source>
        <dbReference type="ARBA" id="ARBA00022622"/>
    </source>
</evidence>
<evidence type="ECO:0000256" key="8">
    <source>
        <dbReference type="ARBA" id="ARBA00022801"/>
    </source>
</evidence>
<sequence length="502" mass="56295">MEMYLVSLFLLSLLTFSNAKNSCKIGVNYGQLGDNLPSPSQSINLIKTLKAGRVKLYDANPEILKLLADTKLQVSIMVPNQAISNISSNQTLADEWVRTNVLPFYPKTMIRLILVGNEILSFYSDQEKQTWYDLVPAMRKIKHSLKTHNIRNVKIGTPLAMDVVESTFPPSNGTFRSDISVPVIKPLLQFLNRTKSFFFLDVYPFFPWSANPKEISLDYALFKGGNLTYTDPGSSLTYTNLLDQMVDSVIFAMTKLGFSKLRLSISETGWPNSGDVDQTGANIYNAATYNRNLIKKMTSEPPVGTPARPGTVIPTFIFALYNENQKGGPGTERHWGMLYPNGTGIYEVDLTGKRPEYDYKPLPAPANNEPYKGKIWCVAAKGVNTTELGSAITYACGQGNGTCDPLFPGKECYQPVSLVSHANYAFSSYWVQFRSLGGTCYFNGLAVQTTRDPSKSSTFTIFYFILFVLFFFGCVSWILQVSKCDPLRERQYSVQRRKWLFS</sequence>
<keyword evidence="6" id="KW-0449">Lipoprotein</keyword>
<evidence type="ECO:0000256" key="5">
    <source>
        <dbReference type="ARBA" id="ARBA00022475"/>
    </source>
</evidence>